<evidence type="ECO:0000256" key="2">
    <source>
        <dbReference type="SAM" id="SignalP"/>
    </source>
</evidence>
<dbReference type="InterPro" id="IPR013320">
    <property type="entry name" value="ConA-like_dom_sf"/>
</dbReference>
<name>A0A2U1BBN7_9BACT</name>
<evidence type="ECO:0000313" key="5">
    <source>
        <dbReference type="Proteomes" id="UP000245959"/>
    </source>
</evidence>
<evidence type="ECO:0000313" key="4">
    <source>
        <dbReference type="EMBL" id="PVY46041.1"/>
    </source>
</evidence>
<dbReference type="Pfam" id="PF03629">
    <property type="entry name" value="SASA"/>
    <property type="match status" value="1"/>
</dbReference>
<dbReference type="PANTHER" id="PTHR31988">
    <property type="entry name" value="ESTERASE, PUTATIVE (DUF303)-RELATED"/>
    <property type="match status" value="1"/>
</dbReference>
<dbReference type="OrthoDB" id="9795554at2"/>
<keyword evidence="5" id="KW-1185">Reference proteome</keyword>
<protein>
    <recommendedName>
        <fullName evidence="3">Sialate O-acetylesterase domain-containing protein</fullName>
    </recommendedName>
</protein>
<dbReference type="PANTHER" id="PTHR31988:SF19">
    <property type="entry name" value="9-O-ACETYL-N-ACETYLNEURAMINIC ACID DEACETYLASE-RELATED"/>
    <property type="match status" value="1"/>
</dbReference>
<comment type="caution">
    <text evidence="4">The sequence shown here is derived from an EMBL/GenBank/DDBJ whole genome shotgun (WGS) entry which is preliminary data.</text>
</comment>
<organism evidence="4 5">
    <name type="scientific">Victivallis vadensis</name>
    <dbReference type="NCBI Taxonomy" id="172901"/>
    <lineage>
        <taxon>Bacteria</taxon>
        <taxon>Pseudomonadati</taxon>
        <taxon>Lentisphaerota</taxon>
        <taxon>Lentisphaeria</taxon>
        <taxon>Victivallales</taxon>
        <taxon>Victivallaceae</taxon>
        <taxon>Victivallis</taxon>
    </lineage>
</organism>
<dbReference type="GO" id="GO:0016788">
    <property type="term" value="F:hydrolase activity, acting on ester bonds"/>
    <property type="evidence" value="ECO:0007669"/>
    <property type="project" value="UniProtKB-ARBA"/>
</dbReference>
<dbReference type="Proteomes" id="UP000245959">
    <property type="component" value="Unassembled WGS sequence"/>
</dbReference>
<sequence length="461" mass="50566">MKTLFFLLLTSAALFAAAADEKIKLPARENFHLILLAGQSNMAGRGVISPSDRIPHPRVLMQNRQGEWVPAVEPVHYDKDFAGVGPGRSFAIRLAASDPAITVGLIPAACGGSPIASWQPGAYHEQTQSHPYDDAVRRTRRAMKDGTLKAILFHQGEADCYGSAPNQYRERLFTLIRSLRQELGAPACPFIIGQLSRFPQETWSEGKKSVDAAHRAAAAELPEVGFVSSEQLTSNPDRIHFDAPSQREFGRRYYGTYRRLTAPPSPVFATFTPILAMRDGNPAGLSRAQFVKINREKDQLRFAGNGSRLALKLPPDLKTFTVVMDVTLPKLPEKEGALFARPGCHNVLAVTPSGQLAFTIFAADRKTFCTARSETELLPNLPYRIAGTVRELPEGETSLTVHINGTEAGRVTLREPAFPYDGALSFGSAAPDGNAAMPLEYRLKNLWIFDRVLDGPETMQL</sequence>
<dbReference type="SUPFAM" id="SSF52266">
    <property type="entry name" value="SGNH hydrolase"/>
    <property type="match status" value="1"/>
</dbReference>
<feature type="chain" id="PRO_5015519378" description="Sialate O-acetylesterase domain-containing protein" evidence="2">
    <location>
        <begin position="19"/>
        <end position="461"/>
    </location>
</feature>
<evidence type="ECO:0000259" key="3">
    <source>
        <dbReference type="Pfam" id="PF03629"/>
    </source>
</evidence>
<dbReference type="InterPro" id="IPR052940">
    <property type="entry name" value="Carb_Esterase_6"/>
</dbReference>
<feature type="signal peptide" evidence="2">
    <location>
        <begin position="1"/>
        <end position="18"/>
    </location>
</feature>
<proteinExistence type="predicted"/>
<dbReference type="InterPro" id="IPR005181">
    <property type="entry name" value="SASA"/>
</dbReference>
<dbReference type="RefSeq" id="WP_116882431.1">
    <property type="nucleotide sequence ID" value="NZ_CABMMC010000075.1"/>
</dbReference>
<reference evidence="4 5" key="1">
    <citation type="submission" date="2018-04" db="EMBL/GenBank/DDBJ databases">
        <title>Genomic Encyclopedia of Type Strains, Phase IV (KMG-IV): sequencing the most valuable type-strain genomes for metagenomic binning, comparative biology and taxonomic classification.</title>
        <authorList>
            <person name="Goeker M."/>
        </authorList>
    </citation>
    <scope>NUCLEOTIDE SEQUENCE [LARGE SCALE GENOMIC DNA]</scope>
    <source>
        <strain evidence="4 5">DSM 14823</strain>
    </source>
</reference>
<keyword evidence="1" id="KW-0378">Hydrolase</keyword>
<dbReference type="AlphaFoldDB" id="A0A2U1BBN7"/>
<keyword evidence="2" id="KW-0732">Signal</keyword>
<evidence type="ECO:0000256" key="1">
    <source>
        <dbReference type="ARBA" id="ARBA00022801"/>
    </source>
</evidence>
<gene>
    <name evidence="4" type="ORF">C8D82_101241</name>
</gene>
<feature type="domain" description="Sialate O-acetylesterase" evidence="3">
    <location>
        <begin position="31"/>
        <end position="257"/>
    </location>
</feature>
<dbReference type="EMBL" id="QEKH01000001">
    <property type="protein sequence ID" value="PVY46041.1"/>
    <property type="molecule type" value="Genomic_DNA"/>
</dbReference>
<dbReference type="InterPro" id="IPR036514">
    <property type="entry name" value="SGNH_hydro_sf"/>
</dbReference>
<dbReference type="GeneID" id="78293768"/>
<dbReference type="SUPFAM" id="SSF49899">
    <property type="entry name" value="Concanavalin A-like lectins/glucanases"/>
    <property type="match status" value="1"/>
</dbReference>
<dbReference type="Gene3D" id="3.40.50.1110">
    <property type="entry name" value="SGNH hydrolase"/>
    <property type="match status" value="1"/>
</dbReference>
<accession>A0A2U1BBN7</accession>